<evidence type="ECO:0000256" key="1">
    <source>
        <dbReference type="ARBA" id="ARBA00005870"/>
    </source>
</evidence>
<evidence type="ECO:0000256" key="2">
    <source>
        <dbReference type="ARBA" id="ARBA00022741"/>
    </source>
</evidence>
<dbReference type="Pfam" id="PF03764">
    <property type="entry name" value="EFG_IV"/>
    <property type="match status" value="1"/>
</dbReference>
<evidence type="ECO:0000259" key="5">
    <source>
        <dbReference type="PROSITE" id="PS51722"/>
    </source>
</evidence>
<dbReference type="CDD" id="cd16262">
    <property type="entry name" value="EFG_III"/>
    <property type="match status" value="1"/>
</dbReference>
<evidence type="ECO:0000313" key="6">
    <source>
        <dbReference type="EMBL" id="AXA37404.1"/>
    </source>
</evidence>
<dbReference type="InterPro" id="IPR053905">
    <property type="entry name" value="EF-G-like_DII"/>
</dbReference>
<dbReference type="Gene3D" id="3.40.50.300">
    <property type="entry name" value="P-loop containing nucleotide triphosphate hydrolases"/>
    <property type="match status" value="1"/>
</dbReference>
<dbReference type="GO" id="GO:0005525">
    <property type="term" value="F:GTP binding"/>
    <property type="evidence" value="ECO:0007669"/>
    <property type="project" value="UniProtKB-UniRule"/>
</dbReference>
<keyword evidence="6" id="KW-0648">Protein biosynthesis</keyword>
<dbReference type="SUPFAM" id="SSF50447">
    <property type="entry name" value="Translation proteins"/>
    <property type="match status" value="1"/>
</dbReference>
<dbReference type="SUPFAM" id="SSF52540">
    <property type="entry name" value="P-loop containing nucleoside triphosphate hydrolases"/>
    <property type="match status" value="1"/>
</dbReference>
<dbReference type="InterPro" id="IPR009022">
    <property type="entry name" value="EFG_III"/>
</dbReference>
<dbReference type="InterPro" id="IPR027417">
    <property type="entry name" value="P-loop_NTPase"/>
</dbReference>
<dbReference type="FunFam" id="3.30.70.240:FF:000001">
    <property type="entry name" value="Elongation factor G"/>
    <property type="match status" value="1"/>
</dbReference>
<dbReference type="NCBIfam" id="NF009891">
    <property type="entry name" value="PRK13351.1-1"/>
    <property type="match status" value="1"/>
</dbReference>
<dbReference type="GO" id="GO:0003746">
    <property type="term" value="F:translation elongation factor activity"/>
    <property type="evidence" value="ECO:0007669"/>
    <property type="project" value="UniProtKB-UniRule"/>
</dbReference>
<dbReference type="Gene3D" id="2.40.30.10">
    <property type="entry name" value="Translation factors"/>
    <property type="match status" value="1"/>
</dbReference>
<dbReference type="Proteomes" id="UP000262583">
    <property type="component" value="Chromosome"/>
</dbReference>
<dbReference type="InterPro" id="IPR004540">
    <property type="entry name" value="Transl_elong_EFG/EF2"/>
</dbReference>
<evidence type="ECO:0000313" key="7">
    <source>
        <dbReference type="Proteomes" id="UP000262583"/>
    </source>
</evidence>
<dbReference type="AlphaFoldDB" id="A0A2Z4Y828"/>
<name>A0A2Z4Y828_SUMC1</name>
<dbReference type="Pfam" id="PF00009">
    <property type="entry name" value="GTP_EFTU"/>
    <property type="match status" value="1"/>
</dbReference>
<dbReference type="SUPFAM" id="SSF54980">
    <property type="entry name" value="EF-G C-terminal domain-like"/>
    <property type="match status" value="2"/>
</dbReference>
<organism evidence="6 7">
    <name type="scientific">Sumerlaea chitinivorans</name>
    <dbReference type="NCBI Taxonomy" id="2250252"/>
    <lineage>
        <taxon>Bacteria</taxon>
        <taxon>Candidatus Sumerlaeota</taxon>
        <taxon>Candidatus Sumerlaeia</taxon>
        <taxon>Candidatus Sumerlaeales</taxon>
        <taxon>Candidatus Sumerlaeaceae</taxon>
        <taxon>Candidatus Sumerlaea</taxon>
    </lineage>
</organism>
<gene>
    <name evidence="6" type="ORF">BRCON_2662</name>
</gene>
<dbReference type="InterPro" id="IPR005517">
    <property type="entry name" value="Transl_elong_EFG/EF2_IV"/>
</dbReference>
<dbReference type="PROSITE" id="PS51722">
    <property type="entry name" value="G_TR_2"/>
    <property type="match status" value="1"/>
</dbReference>
<dbReference type="Pfam" id="PF14492">
    <property type="entry name" value="EFG_III"/>
    <property type="match status" value="1"/>
</dbReference>
<protein>
    <recommendedName>
        <fullName evidence="4">Elongation factor G</fullName>
    </recommendedName>
</protein>
<dbReference type="SMART" id="SM00889">
    <property type="entry name" value="EFG_IV"/>
    <property type="match status" value="1"/>
</dbReference>
<dbReference type="CDD" id="cd04088">
    <property type="entry name" value="EFG_mtEFG_II"/>
    <property type="match status" value="1"/>
</dbReference>
<dbReference type="InterPro" id="IPR041095">
    <property type="entry name" value="EFG_II"/>
</dbReference>
<dbReference type="GO" id="GO:0003924">
    <property type="term" value="F:GTPase activity"/>
    <property type="evidence" value="ECO:0007669"/>
    <property type="project" value="InterPro"/>
</dbReference>
<dbReference type="PANTHER" id="PTHR43261:SF6">
    <property type="entry name" value="ELONGATION FACTOR G-LIKE PROTEIN"/>
    <property type="match status" value="1"/>
</dbReference>
<dbReference type="InterPro" id="IPR020568">
    <property type="entry name" value="Ribosomal_Su5_D2-typ_SF"/>
</dbReference>
<feature type="domain" description="Tr-type G" evidence="5">
    <location>
        <begin position="7"/>
        <end position="279"/>
    </location>
</feature>
<dbReference type="NCBIfam" id="TIGR00484">
    <property type="entry name" value="EF-G"/>
    <property type="match status" value="1"/>
</dbReference>
<reference evidence="6 7" key="1">
    <citation type="submission" date="2018-05" db="EMBL/GenBank/DDBJ databases">
        <title>A metagenomic window into the 2 km-deep terrestrial subsurface aquifer revealed taxonomically and functionally diverse microbial community comprising novel uncultured bacterial lineages.</title>
        <authorList>
            <person name="Kadnikov V.V."/>
            <person name="Mardanov A.V."/>
            <person name="Beletsky A.V."/>
            <person name="Banks D."/>
            <person name="Pimenov N.V."/>
            <person name="Frank Y.A."/>
            <person name="Karnachuk O.V."/>
            <person name="Ravin N.V."/>
        </authorList>
    </citation>
    <scope>NUCLEOTIDE SEQUENCE [LARGE SCALE GENOMIC DNA]</scope>
    <source>
        <strain evidence="6">BY</strain>
    </source>
</reference>
<dbReference type="InterPro" id="IPR009000">
    <property type="entry name" value="Transl_B-barrel_sf"/>
</dbReference>
<dbReference type="GO" id="GO:0032790">
    <property type="term" value="P:ribosome disassembly"/>
    <property type="evidence" value="ECO:0007669"/>
    <property type="project" value="TreeGrafter"/>
</dbReference>
<dbReference type="CDD" id="cd04170">
    <property type="entry name" value="EF-G_bact"/>
    <property type="match status" value="1"/>
</dbReference>
<dbReference type="InterPro" id="IPR000640">
    <property type="entry name" value="EFG_V-like"/>
</dbReference>
<dbReference type="CDD" id="cd01434">
    <property type="entry name" value="EFG_mtEFG1_IV"/>
    <property type="match status" value="1"/>
</dbReference>
<dbReference type="PANTHER" id="PTHR43261">
    <property type="entry name" value="TRANSLATION ELONGATION FACTOR G-RELATED"/>
    <property type="match status" value="1"/>
</dbReference>
<dbReference type="FunFam" id="3.30.230.10:FF:000003">
    <property type="entry name" value="Elongation factor G"/>
    <property type="match status" value="1"/>
</dbReference>
<dbReference type="CDD" id="cd03713">
    <property type="entry name" value="EFG_mtEFG_C"/>
    <property type="match status" value="1"/>
</dbReference>
<accession>A0A2Z4Y828</accession>
<keyword evidence="2" id="KW-0547">Nucleotide-binding</keyword>
<dbReference type="Pfam" id="PF00679">
    <property type="entry name" value="EFG_C"/>
    <property type="match status" value="1"/>
</dbReference>
<dbReference type="PRINTS" id="PR00315">
    <property type="entry name" value="ELONGATNFCT"/>
</dbReference>
<keyword evidence="6" id="KW-0251">Elongation factor</keyword>
<dbReference type="InterPro" id="IPR000795">
    <property type="entry name" value="T_Tr_GTP-bd_dom"/>
</dbReference>
<dbReference type="InterPro" id="IPR014721">
    <property type="entry name" value="Ribsml_uS5_D2-typ_fold_subgr"/>
</dbReference>
<dbReference type="NCBIfam" id="TIGR00231">
    <property type="entry name" value="small_GTP"/>
    <property type="match status" value="1"/>
</dbReference>
<dbReference type="Gene3D" id="3.30.70.240">
    <property type="match status" value="1"/>
</dbReference>
<proteinExistence type="inferred from homology"/>
<dbReference type="InterPro" id="IPR035649">
    <property type="entry name" value="EFG_V"/>
</dbReference>
<dbReference type="SUPFAM" id="SSF54211">
    <property type="entry name" value="Ribosomal protein S5 domain 2-like"/>
    <property type="match status" value="1"/>
</dbReference>
<dbReference type="InterPro" id="IPR047872">
    <property type="entry name" value="EFG_IV"/>
</dbReference>
<dbReference type="SMART" id="SM00838">
    <property type="entry name" value="EFG_C"/>
    <property type="match status" value="1"/>
</dbReference>
<dbReference type="Gene3D" id="3.30.230.10">
    <property type="match status" value="1"/>
</dbReference>
<sequence length="695" mass="76093">MKEYASKQIRNIAFAGHSGSGKTTLTESILYNLKLIDRMGRVEDGNTVSDYDPEEQKRLMSINASLIPVEYRGHKINILDLPGYRDFVGEIRNAIRVCDAVVIVVDASGNIEVGAELAWEYAEEFGVPRVLLVNKMNRERANFDEIVNQAKEEFGGRPAIVSFPVGAGTEFQGIVSVLSKKMTVGNSGKAETRNEVPASAKDQLESLRAELIELAAEGDDELTMKFLDGGNLTDEEVVRGLKADILAGRILPVLAAAPISGAGVPELLDFIVDCLPAPSERPPVMAKSPDGSQEIEVECDENAPTVAFVFKTVSDPYAGRLTFFKVLRGKVENDTSLLNVGRGVEEKVSHLMTVRGKKSDPVNRALAGDIAVLAKLSNTFTGDTLCDPKVPVKVEPTPMPPHTIQMAIVAKSKDDEEKIGLAMHRLIEQDPTLHLYRDSAIRQTILCGMGDTHLDVAVSRLKSQNKVEVELEIPKVPYRETITKVAQGQGKHKKQSGGRGQFGECWLRLEPLPEGSGFQFEWQIVGGVIPSKFAPSVEKGIIQAMERGVLAGCPVVDVKAICYDGKDHPVDSSDMAFQIAASKGFKAVAKQANPILLEPIYKVKVIVPEQYMGDVMGDLNAKRGRILGMTPHGKKQIIEALVPLAEMFEYSKQLRSMTQGRGTYEMVFDHYERVPAEIQAKVVASMKPEAEEEEE</sequence>
<dbReference type="InterPro" id="IPR035647">
    <property type="entry name" value="EFG_III/V"/>
</dbReference>
<dbReference type="Gene3D" id="3.30.70.870">
    <property type="entry name" value="Elongation Factor G (Translational Gtpase), domain 3"/>
    <property type="match status" value="1"/>
</dbReference>
<dbReference type="InterPro" id="IPR005225">
    <property type="entry name" value="Small_GTP-bd"/>
</dbReference>
<dbReference type="EMBL" id="CP030759">
    <property type="protein sequence ID" value="AXA37404.1"/>
    <property type="molecule type" value="Genomic_DNA"/>
</dbReference>
<dbReference type="NCBIfam" id="NF009381">
    <property type="entry name" value="PRK12740.1-5"/>
    <property type="match status" value="1"/>
</dbReference>
<evidence type="ECO:0000256" key="4">
    <source>
        <dbReference type="NCBIfam" id="TIGR00484"/>
    </source>
</evidence>
<keyword evidence="3" id="KW-0342">GTP-binding</keyword>
<dbReference type="NCBIfam" id="NF009379">
    <property type="entry name" value="PRK12740.1-3"/>
    <property type="match status" value="1"/>
</dbReference>
<evidence type="ECO:0000256" key="3">
    <source>
        <dbReference type="ARBA" id="ARBA00023134"/>
    </source>
</evidence>
<comment type="similarity">
    <text evidence="1">Belongs to the TRAFAC class translation factor GTPase superfamily. Classic translation factor GTPase family. EF-G/EF-2 subfamily.</text>
</comment>
<dbReference type="KEGG" id="schv:BRCON_2662"/>
<dbReference type="Pfam" id="PF22042">
    <property type="entry name" value="EF-G_D2"/>
    <property type="match status" value="1"/>
</dbReference>